<evidence type="ECO:0000313" key="4">
    <source>
        <dbReference type="EMBL" id="PAB60194.1"/>
    </source>
</evidence>
<evidence type="ECO:0000256" key="3">
    <source>
        <dbReference type="SAM" id="MobiDB-lite"/>
    </source>
</evidence>
<evidence type="ECO:0008006" key="6">
    <source>
        <dbReference type="Google" id="ProtNLM"/>
    </source>
</evidence>
<feature type="region of interest" description="Disordered" evidence="3">
    <location>
        <begin position="124"/>
        <end position="147"/>
    </location>
</feature>
<dbReference type="GO" id="GO:0044781">
    <property type="term" value="P:bacterial-type flagellum organization"/>
    <property type="evidence" value="ECO:0007669"/>
    <property type="project" value="UniProtKB-KW"/>
</dbReference>
<dbReference type="InterPro" id="IPR005648">
    <property type="entry name" value="FlgD"/>
</dbReference>
<comment type="caution">
    <text evidence="4">The sequence shown here is derived from an EMBL/GenBank/DDBJ whole genome shotgun (WGS) entry which is preliminary data.</text>
</comment>
<dbReference type="Proteomes" id="UP000216024">
    <property type="component" value="Unassembled WGS sequence"/>
</dbReference>
<protein>
    <recommendedName>
        <fullName evidence="6">Flagellar hook capping protein</fullName>
    </recommendedName>
</protein>
<comment type="similarity">
    <text evidence="1">Belongs to the FlgD family.</text>
</comment>
<organism evidence="4 5">
    <name type="scientific">Anaeromicrobium sediminis</name>
    <dbReference type="NCBI Taxonomy" id="1478221"/>
    <lineage>
        <taxon>Bacteria</taxon>
        <taxon>Bacillati</taxon>
        <taxon>Bacillota</taxon>
        <taxon>Clostridia</taxon>
        <taxon>Peptostreptococcales</taxon>
        <taxon>Thermotaleaceae</taxon>
        <taxon>Anaeromicrobium</taxon>
    </lineage>
</organism>
<accession>A0A267MKS0</accession>
<feature type="compositionally biased region" description="Acidic residues" evidence="3">
    <location>
        <begin position="133"/>
        <end position="147"/>
    </location>
</feature>
<keyword evidence="5" id="KW-1185">Reference proteome</keyword>
<sequence>MIIQPTNLNPPSANDELGQDEFLELLMTQLKYQDPLEPMDDTEYIAQLAEFSALEQMQMMNGRLDSMEAFSMMGKTVTYLDIDQSTGLQTVAEGTVDSVVYQNGSAYISVNGKEIDTNLVMEVKEPQAGDGDNNGDESPEEGTENTL</sequence>
<evidence type="ECO:0000313" key="5">
    <source>
        <dbReference type="Proteomes" id="UP000216024"/>
    </source>
</evidence>
<dbReference type="Pfam" id="PF03963">
    <property type="entry name" value="FlgD"/>
    <property type="match status" value="1"/>
</dbReference>
<evidence type="ECO:0000256" key="1">
    <source>
        <dbReference type="ARBA" id="ARBA00010577"/>
    </source>
</evidence>
<gene>
    <name evidence="4" type="ORF">CCE28_07070</name>
</gene>
<name>A0A267MKS0_9FIRM</name>
<evidence type="ECO:0000256" key="2">
    <source>
        <dbReference type="ARBA" id="ARBA00022795"/>
    </source>
</evidence>
<keyword evidence="2" id="KW-1005">Bacterial flagellum biogenesis</keyword>
<reference evidence="4 5" key="1">
    <citation type="submission" date="2017-06" db="EMBL/GenBank/DDBJ databases">
        <title>Draft genome sequence of anaerobic fermentative bacterium Anaeromicrobium sediminis DY2726D isolated from West Pacific Ocean sediments.</title>
        <authorList>
            <person name="Zeng X."/>
        </authorList>
    </citation>
    <scope>NUCLEOTIDE SEQUENCE [LARGE SCALE GENOMIC DNA]</scope>
    <source>
        <strain evidence="4 5">DY2726D</strain>
    </source>
</reference>
<proteinExistence type="inferred from homology"/>
<dbReference type="EMBL" id="NIBG01000004">
    <property type="protein sequence ID" value="PAB60194.1"/>
    <property type="molecule type" value="Genomic_DNA"/>
</dbReference>
<dbReference type="OrthoDB" id="280334at2"/>
<dbReference type="AlphaFoldDB" id="A0A267MKS0"/>